<dbReference type="Pfam" id="PF04654">
    <property type="entry name" value="DUF599"/>
    <property type="match status" value="1"/>
</dbReference>
<feature type="transmembrane region" description="Helical" evidence="1">
    <location>
        <begin position="226"/>
        <end position="245"/>
    </location>
</feature>
<reference evidence="2 3" key="1">
    <citation type="journal article" date="2018" name="Nat. Genet.">
        <title>The Rosa genome provides new insights in the design of modern roses.</title>
        <authorList>
            <person name="Bendahmane M."/>
        </authorList>
    </citation>
    <scope>NUCLEOTIDE SEQUENCE [LARGE SCALE GENOMIC DNA]</scope>
    <source>
        <strain evidence="3">cv. Old Blush</strain>
    </source>
</reference>
<evidence type="ECO:0000313" key="3">
    <source>
        <dbReference type="Proteomes" id="UP000238479"/>
    </source>
</evidence>
<dbReference type="AlphaFoldDB" id="A0A2P6Q4C8"/>
<feature type="transmembrane region" description="Helical" evidence="1">
    <location>
        <begin position="111"/>
        <end position="131"/>
    </location>
</feature>
<dbReference type="Gramene" id="PRQ29030">
    <property type="protein sequence ID" value="PRQ29030"/>
    <property type="gene ID" value="RchiOBHm_Chr5g0009431"/>
</dbReference>
<protein>
    <recommendedName>
        <fullName evidence="4">Transmembrane protein</fullName>
    </recommendedName>
</protein>
<evidence type="ECO:0000313" key="2">
    <source>
        <dbReference type="EMBL" id="PRQ29030.1"/>
    </source>
</evidence>
<keyword evidence="1" id="KW-0812">Transmembrane</keyword>
<keyword evidence="1" id="KW-0472">Membrane</keyword>
<proteinExistence type="predicted"/>
<accession>A0A2P6Q4C8</accession>
<evidence type="ECO:0008006" key="4">
    <source>
        <dbReference type="Google" id="ProtNLM"/>
    </source>
</evidence>
<dbReference type="PANTHER" id="PTHR31168:SF21">
    <property type="entry name" value="EMB|CAB89385.1"/>
    <property type="match status" value="1"/>
</dbReference>
<feature type="transmembrane region" description="Helical" evidence="1">
    <location>
        <begin position="35"/>
        <end position="57"/>
    </location>
</feature>
<keyword evidence="3" id="KW-1185">Reference proteome</keyword>
<feature type="transmembrane region" description="Helical" evidence="1">
    <location>
        <begin position="151"/>
        <end position="171"/>
    </location>
</feature>
<dbReference type="Proteomes" id="UP000238479">
    <property type="component" value="Chromosome 5"/>
</dbReference>
<organism evidence="2 3">
    <name type="scientific">Rosa chinensis</name>
    <name type="common">China rose</name>
    <dbReference type="NCBI Taxonomy" id="74649"/>
    <lineage>
        <taxon>Eukaryota</taxon>
        <taxon>Viridiplantae</taxon>
        <taxon>Streptophyta</taxon>
        <taxon>Embryophyta</taxon>
        <taxon>Tracheophyta</taxon>
        <taxon>Spermatophyta</taxon>
        <taxon>Magnoliopsida</taxon>
        <taxon>eudicotyledons</taxon>
        <taxon>Gunneridae</taxon>
        <taxon>Pentapetalae</taxon>
        <taxon>rosids</taxon>
        <taxon>fabids</taxon>
        <taxon>Rosales</taxon>
        <taxon>Rosaceae</taxon>
        <taxon>Rosoideae</taxon>
        <taxon>Rosoideae incertae sedis</taxon>
        <taxon>Rosa</taxon>
    </lineage>
</organism>
<gene>
    <name evidence="2" type="ORF">RchiOBHm_Chr5g0009431</name>
</gene>
<name>A0A2P6Q4C8_ROSCH</name>
<keyword evidence="1" id="KW-1133">Transmembrane helix</keyword>
<comment type="caution">
    <text evidence="2">The sequence shown here is derived from an EMBL/GenBank/DDBJ whole genome shotgun (WGS) entry which is preliminary data.</text>
</comment>
<dbReference type="InterPro" id="IPR006747">
    <property type="entry name" value="DUF599"/>
</dbReference>
<evidence type="ECO:0000256" key="1">
    <source>
        <dbReference type="SAM" id="Phobius"/>
    </source>
</evidence>
<sequence>MFVSSIIMVVILYCHDFRSDDQKGLNETMDFEKEYLDAVLVTAGLLFMFLYHLFLLYQYIHDATKTSIGYENKDKETWVQKILKVTEGTNDDAVGDNVSTGLSVISSNTSATMTLASISLTLCAVIGVWIASSTNKFFPLEMVYGNTSESIISIKYLCLLSCFLLAFSFFVQSARHFVHSNYLLSTPGATKEEDVEKVQKAVERGSIFWSLGLRALYFALNFLLWFFGPIPMCACSIVMVFVLYCHDFRKDSKQSDSRKKG</sequence>
<dbReference type="EMBL" id="PDCK01000043">
    <property type="protein sequence ID" value="PRQ29030.1"/>
    <property type="molecule type" value="Genomic_DNA"/>
</dbReference>
<dbReference type="PANTHER" id="PTHR31168">
    <property type="entry name" value="OS02G0292800 PROTEIN"/>
    <property type="match status" value="1"/>
</dbReference>
<dbReference type="OMA" id="YFALIMV"/>